<evidence type="ECO:0000256" key="1">
    <source>
        <dbReference type="SAM" id="SignalP"/>
    </source>
</evidence>
<proteinExistence type="predicted"/>
<dbReference type="EMBL" id="FWFW01000008">
    <property type="protein sequence ID" value="SLN50999.1"/>
    <property type="molecule type" value="Genomic_DNA"/>
</dbReference>
<dbReference type="STRING" id="658057.SAMN04488032_110147"/>
<name>A0A1Y5SYJ2_9RHOB</name>
<dbReference type="AlphaFoldDB" id="A0A1Y5SYJ2"/>
<keyword evidence="3" id="KW-1185">Reference proteome</keyword>
<sequence length="90" mass="9372">MKKNYTLALVLTATFATSPMLALAQADTTSDTMATVQNDADIQVDAEADAKAAIQKFKAARKALRQAKSEDASAADLDVMHAAAADGNTV</sequence>
<accession>A0A1Y5SYJ2</accession>
<feature type="chain" id="PRO_5010993505" evidence="1">
    <location>
        <begin position="25"/>
        <end position="90"/>
    </location>
</feature>
<dbReference type="Proteomes" id="UP000193307">
    <property type="component" value="Unassembled WGS sequence"/>
</dbReference>
<feature type="signal peptide" evidence="1">
    <location>
        <begin position="1"/>
        <end position="24"/>
    </location>
</feature>
<gene>
    <name evidence="2" type="ORF">PAM7971_02510</name>
</gene>
<organism evidence="2 3">
    <name type="scientific">Pacificibacter marinus</name>
    <dbReference type="NCBI Taxonomy" id="658057"/>
    <lineage>
        <taxon>Bacteria</taxon>
        <taxon>Pseudomonadati</taxon>
        <taxon>Pseudomonadota</taxon>
        <taxon>Alphaproteobacteria</taxon>
        <taxon>Rhodobacterales</taxon>
        <taxon>Roseobacteraceae</taxon>
        <taxon>Pacificibacter</taxon>
    </lineage>
</organism>
<protein>
    <submittedName>
        <fullName evidence="2">Uncharacterized protein</fullName>
    </submittedName>
</protein>
<dbReference type="RefSeq" id="WP_085849640.1">
    <property type="nucleotide sequence ID" value="NZ_FNZV01000010.1"/>
</dbReference>
<evidence type="ECO:0000313" key="2">
    <source>
        <dbReference type="EMBL" id="SLN50999.1"/>
    </source>
</evidence>
<reference evidence="2 3" key="1">
    <citation type="submission" date="2017-03" db="EMBL/GenBank/DDBJ databases">
        <authorList>
            <person name="Afonso C.L."/>
            <person name="Miller P.J."/>
            <person name="Scott M.A."/>
            <person name="Spackman E."/>
            <person name="Goraichik I."/>
            <person name="Dimitrov K.M."/>
            <person name="Suarez D.L."/>
            <person name="Swayne D.E."/>
        </authorList>
    </citation>
    <scope>NUCLEOTIDE SEQUENCE [LARGE SCALE GENOMIC DNA]</scope>
    <source>
        <strain evidence="2 3">CECT 7971</strain>
    </source>
</reference>
<keyword evidence="1" id="KW-0732">Signal</keyword>
<evidence type="ECO:0000313" key="3">
    <source>
        <dbReference type="Proteomes" id="UP000193307"/>
    </source>
</evidence>